<keyword evidence="2" id="KW-1185">Reference proteome</keyword>
<dbReference type="RefSeq" id="WP_089714691.1">
    <property type="nucleotide sequence ID" value="NZ_FMAR01000016.1"/>
</dbReference>
<proteinExistence type="predicted"/>
<dbReference type="InterPro" id="IPR029060">
    <property type="entry name" value="PIN-like_dom_sf"/>
</dbReference>
<dbReference type="STRING" id="1335309.GA0116948_1161"/>
<dbReference type="AlphaFoldDB" id="A0A1C4FP36"/>
<evidence type="ECO:0008006" key="3">
    <source>
        <dbReference type="Google" id="ProtNLM"/>
    </source>
</evidence>
<protein>
    <recommendedName>
        <fullName evidence="3">PIN domain-containing protein</fullName>
    </recommendedName>
</protein>
<name>A0A1C4FP36_9BACT</name>
<dbReference type="Proteomes" id="UP000242818">
    <property type="component" value="Unassembled WGS sequence"/>
</dbReference>
<evidence type="ECO:0000313" key="2">
    <source>
        <dbReference type="Proteomes" id="UP000242818"/>
    </source>
</evidence>
<dbReference type="EMBL" id="FMAR01000016">
    <property type="protein sequence ID" value="SCC57739.1"/>
    <property type="molecule type" value="Genomic_DNA"/>
</dbReference>
<accession>A0A1C4FP36</accession>
<dbReference type="SUPFAM" id="SSF88723">
    <property type="entry name" value="PIN domain-like"/>
    <property type="match status" value="1"/>
</dbReference>
<evidence type="ECO:0000313" key="1">
    <source>
        <dbReference type="EMBL" id="SCC57739.1"/>
    </source>
</evidence>
<dbReference type="OrthoDB" id="9773249at2"/>
<reference evidence="1 2" key="1">
    <citation type="submission" date="2016-08" db="EMBL/GenBank/DDBJ databases">
        <authorList>
            <person name="Seilhamer J.J."/>
        </authorList>
    </citation>
    <scope>NUCLEOTIDE SEQUENCE [LARGE SCALE GENOMIC DNA]</scope>
    <source>
        <strain evidence="1 2">A37T2</strain>
    </source>
</reference>
<sequence>MRVLLDTNIIIHREAGRGNNPDIGILFNWLDKIRATKCIHPITVEELNKHGNPDIVKTMGIKVANYDTLKTQAPFSGEVKQVSDKVDKGDNDINDSRILAEVYAGRVDLLISEDRKIHYKAELLNISEKVFKIDTFLEKITAEHPELVDYKVLSVKKQFFGEVDLANNFFDSFREDYQGFDKWFNKKADEISYVCYQNDVLSAFLFVKVEDVDENYGDIIPVFTKKRRLKIGTLKVTTNGYKIGERFLKIIFDNAHVQKVNEIYVCPSGKLKRRYWFEG</sequence>
<gene>
    <name evidence="1" type="ORF">GA0116948_1161</name>
</gene>
<dbReference type="CDD" id="cd18699">
    <property type="entry name" value="PIN_VapC_like"/>
    <property type="match status" value="1"/>
</dbReference>
<organism evidence="1 2">
    <name type="scientific">Chitinophaga costaii</name>
    <dbReference type="NCBI Taxonomy" id="1335309"/>
    <lineage>
        <taxon>Bacteria</taxon>
        <taxon>Pseudomonadati</taxon>
        <taxon>Bacteroidota</taxon>
        <taxon>Chitinophagia</taxon>
        <taxon>Chitinophagales</taxon>
        <taxon>Chitinophagaceae</taxon>
        <taxon>Chitinophaga</taxon>
    </lineage>
</organism>